<name>A0A543FGL2_9NOCA</name>
<organism evidence="3 4">
    <name type="scientific">Nocardia bhagyanarayanae</name>
    <dbReference type="NCBI Taxonomy" id="1215925"/>
    <lineage>
        <taxon>Bacteria</taxon>
        <taxon>Bacillati</taxon>
        <taxon>Actinomycetota</taxon>
        <taxon>Actinomycetes</taxon>
        <taxon>Mycobacteriales</taxon>
        <taxon>Nocardiaceae</taxon>
        <taxon>Nocardia</taxon>
    </lineage>
</organism>
<feature type="transmembrane region" description="Helical" evidence="2">
    <location>
        <begin position="158"/>
        <end position="178"/>
    </location>
</feature>
<comment type="caution">
    <text evidence="3">The sequence shown here is derived from an EMBL/GenBank/DDBJ whole genome shotgun (WGS) entry which is preliminary data.</text>
</comment>
<feature type="transmembrane region" description="Helical" evidence="2">
    <location>
        <begin position="93"/>
        <end position="109"/>
    </location>
</feature>
<keyword evidence="2" id="KW-1133">Transmembrane helix</keyword>
<feature type="compositionally biased region" description="Basic and acidic residues" evidence="1">
    <location>
        <begin position="1"/>
        <end position="10"/>
    </location>
</feature>
<protein>
    <submittedName>
        <fullName evidence="3">Uncharacterized protein</fullName>
    </submittedName>
</protein>
<evidence type="ECO:0000313" key="3">
    <source>
        <dbReference type="EMBL" id="TQM32912.1"/>
    </source>
</evidence>
<keyword evidence="4" id="KW-1185">Reference proteome</keyword>
<proteinExistence type="predicted"/>
<dbReference type="RefSeq" id="WP_141810750.1">
    <property type="nucleotide sequence ID" value="NZ_VFPG01000001.1"/>
</dbReference>
<dbReference type="AlphaFoldDB" id="A0A543FGL2"/>
<feature type="transmembrane region" description="Helical" evidence="2">
    <location>
        <begin position="129"/>
        <end position="151"/>
    </location>
</feature>
<keyword evidence="2" id="KW-0472">Membrane</keyword>
<evidence type="ECO:0000256" key="1">
    <source>
        <dbReference type="SAM" id="MobiDB-lite"/>
    </source>
</evidence>
<dbReference type="EMBL" id="VFPG01000001">
    <property type="protein sequence ID" value="TQM32912.1"/>
    <property type="molecule type" value="Genomic_DNA"/>
</dbReference>
<dbReference type="Proteomes" id="UP000316331">
    <property type="component" value="Unassembled WGS sequence"/>
</dbReference>
<gene>
    <name evidence="3" type="ORF">FB390_4615</name>
</gene>
<dbReference type="OrthoDB" id="9850785at2"/>
<reference evidence="3 4" key="1">
    <citation type="submission" date="2019-06" db="EMBL/GenBank/DDBJ databases">
        <title>Sequencing the genomes of 1000 actinobacteria strains.</title>
        <authorList>
            <person name="Klenk H.-P."/>
        </authorList>
    </citation>
    <scope>NUCLEOTIDE SEQUENCE [LARGE SCALE GENOMIC DNA]</scope>
    <source>
        <strain evidence="3 4">DSM 103495</strain>
    </source>
</reference>
<evidence type="ECO:0000256" key="2">
    <source>
        <dbReference type="SAM" id="Phobius"/>
    </source>
</evidence>
<accession>A0A543FGL2</accession>
<evidence type="ECO:0000313" key="4">
    <source>
        <dbReference type="Proteomes" id="UP000316331"/>
    </source>
</evidence>
<feature type="transmembrane region" description="Helical" evidence="2">
    <location>
        <begin position="28"/>
        <end position="46"/>
    </location>
</feature>
<feature type="region of interest" description="Disordered" evidence="1">
    <location>
        <begin position="1"/>
        <end position="21"/>
    </location>
</feature>
<keyword evidence="2" id="KW-0812">Transmembrane</keyword>
<sequence>MTSARAHEPHGSSAPPAPARPTPTVPPVLGFSALLGGFFAAAWFGYTAVRAEDGRNPVTDWLDPMLAAATVTLLVVLHAVVILLWAQLPAVRATGIAVAGLVAGQWMYITGEVLSNTITIGEPPQDVGSLLEIAGGVATLAAALCLGIVWARRSMSSRAIPAVGAIAAVAVLGMAWWLTHPIDQSLPGAPECVPGNPIYNITHGRSC</sequence>
<feature type="transmembrane region" description="Helical" evidence="2">
    <location>
        <begin position="66"/>
        <end position="86"/>
    </location>
</feature>